<dbReference type="InterPro" id="IPR051491">
    <property type="entry name" value="Recombinase/Transposase-rel"/>
</dbReference>
<dbReference type="PANTHER" id="PTHR36172:SF1">
    <property type="entry name" value="RESOLVASE-RELATED"/>
    <property type="match status" value="1"/>
</dbReference>
<keyword evidence="1" id="KW-0229">DNA integration</keyword>
<dbReference type="RefSeq" id="WP_143147174.1">
    <property type="nucleotide sequence ID" value="NZ_FQXR01000020.1"/>
</dbReference>
<feature type="domain" description="Resolvase/invertase-type recombinase catalytic" evidence="6">
    <location>
        <begin position="60"/>
        <end position="104"/>
    </location>
</feature>
<dbReference type="SMART" id="SM00422">
    <property type="entry name" value="HTH_MERR"/>
    <property type="match status" value="1"/>
</dbReference>
<evidence type="ECO:0000259" key="5">
    <source>
        <dbReference type="PROSITE" id="PS50937"/>
    </source>
</evidence>
<dbReference type="PANTHER" id="PTHR36172">
    <property type="match status" value="1"/>
</dbReference>
<evidence type="ECO:0000259" key="6">
    <source>
        <dbReference type="PROSITE" id="PS51736"/>
    </source>
</evidence>
<feature type="non-terminal residue" evidence="7">
    <location>
        <position position="104"/>
    </location>
</feature>
<dbReference type="CDD" id="cd04762">
    <property type="entry name" value="HTH_MerR-trunc"/>
    <property type="match status" value="1"/>
</dbReference>
<name>A0A1M5Z4W5_9FIRM</name>
<dbReference type="Gene3D" id="3.40.50.1390">
    <property type="entry name" value="Resolvase, N-terminal catalytic domain"/>
    <property type="match status" value="1"/>
</dbReference>
<dbReference type="GO" id="GO:0003677">
    <property type="term" value="F:DNA binding"/>
    <property type="evidence" value="ECO:0007669"/>
    <property type="project" value="UniProtKB-KW"/>
</dbReference>
<dbReference type="OrthoDB" id="5319803at2"/>
<dbReference type="Gene3D" id="1.10.1660.10">
    <property type="match status" value="1"/>
</dbReference>
<dbReference type="PROSITE" id="PS00397">
    <property type="entry name" value="RECOMBINASES_1"/>
    <property type="match status" value="1"/>
</dbReference>
<dbReference type="InterPro" id="IPR010093">
    <property type="entry name" value="SinI_DNA-bd"/>
</dbReference>
<keyword evidence="3" id="KW-0233">DNA recombination</keyword>
<dbReference type="InterPro" id="IPR000551">
    <property type="entry name" value="MerR-type_HTH_dom"/>
</dbReference>
<evidence type="ECO:0000256" key="4">
    <source>
        <dbReference type="PROSITE-ProRule" id="PRU10137"/>
    </source>
</evidence>
<evidence type="ECO:0000256" key="2">
    <source>
        <dbReference type="ARBA" id="ARBA00023125"/>
    </source>
</evidence>
<reference evidence="7 8" key="1">
    <citation type="submission" date="2016-11" db="EMBL/GenBank/DDBJ databases">
        <authorList>
            <person name="Jaros S."/>
            <person name="Januszkiewicz K."/>
            <person name="Wedrychowicz H."/>
        </authorList>
    </citation>
    <scope>NUCLEOTIDE SEQUENCE [LARGE SCALE GENOMIC DNA]</scope>
    <source>
        <strain evidence="7 8">DSM 13106</strain>
    </source>
</reference>
<dbReference type="STRING" id="1123281.SAMN02745180_02732"/>
<dbReference type="InterPro" id="IPR006118">
    <property type="entry name" value="Recombinase_CS"/>
</dbReference>
<gene>
    <name evidence="7" type="ORF">SAMN02745180_02732</name>
</gene>
<dbReference type="InterPro" id="IPR006119">
    <property type="entry name" value="Resolv_N"/>
</dbReference>
<feature type="domain" description="HTH merR-type" evidence="5">
    <location>
        <begin position="5"/>
        <end position="48"/>
    </location>
</feature>
<dbReference type="GO" id="GO:0006355">
    <property type="term" value="P:regulation of DNA-templated transcription"/>
    <property type="evidence" value="ECO:0007669"/>
    <property type="project" value="InterPro"/>
</dbReference>
<evidence type="ECO:0000313" key="8">
    <source>
        <dbReference type="Proteomes" id="UP000184389"/>
    </source>
</evidence>
<dbReference type="GO" id="GO:0015074">
    <property type="term" value="P:DNA integration"/>
    <property type="evidence" value="ECO:0007669"/>
    <property type="project" value="UniProtKB-KW"/>
</dbReference>
<keyword evidence="8" id="KW-1185">Reference proteome</keyword>
<dbReference type="InterPro" id="IPR009061">
    <property type="entry name" value="DNA-bd_dom_put_sf"/>
</dbReference>
<dbReference type="EMBL" id="FQXR01000020">
    <property type="protein sequence ID" value="SHI19148.1"/>
    <property type="molecule type" value="Genomic_DNA"/>
</dbReference>
<dbReference type="Pfam" id="PF00376">
    <property type="entry name" value="MerR"/>
    <property type="match status" value="1"/>
</dbReference>
<protein>
    <submittedName>
        <fullName evidence="7">DNA binding domain-containing protein, excisionase family</fullName>
    </submittedName>
</protein>
<dbReference type="GO" id="GO:0000150">
    <property type="term" value="F:DNA strand exchange activity"/>
    <property type="evidence" value="ECO:0007669"/>
    <property type="project" value="InterPro"/>
</dbReference>
<dbReference type="AlphaFoldDB" id="A0A1M5Z4W5"/>
<accession>A0A1M5Z4W5</accession>
<sequence length="104" mass="11913">MIIIKLTIKEASEYLGVAKSTLRRWEDEGKIKPERTAGGHRRYDKSTLISLKNKKENKKLTIGYCRVSSSDQKEDLERQIKTVSDYCSARGYQFKIIKDIGSGL</sequence>
<dbReference type="Proteomes" id="UP000184389">
    <property type="component" value="Unassembled WGS sequence"/>
</dbReference>
<proteinExistence type="predicted"/>
<dbReference type="InterPro" id="IPR036162">
    <property type="entry name" value="Resolvase-like_N_sf"/>
</dbReference>
<feature type="active site" description="O-(5'-phospho-DNA)-serine intermediate" evidence="4">
    <location>
        <position position="68"/>
    </location>
</feature>
<dbReference type="SUPFAM" id="SSF46955">
    <property type="entry name" value="Putative DNA-binding domain"/>
    <property type="match status" value="1"/>
</dbReference>
<dbReference type="Pfam" id="PF00239">
    <property type="entry name" value="Resolvase"/>
    <property type="match status" value="1"/>
</dbReference>
<evidence type="ECO:0000256" key="1">
    <source>
        <dbReference type="ARBA" id="ARBA00022908"/>
    </source>
</evidence>
<dbReference type="PROSITE" id="PS50937">
    <property type="entry name" value="HTH_MERR_2"/>
    <property type="match status" value="1"/>
</dbReference>
<dbReference type="NCBIfam" id="TIGR01764">
    <property type="entry name" value="excise"/>
    <property type="match status" value="1"/>
</dbReference>
<organism evidence="7 8">
    <name type="scientific">Sporanaerobacter acetigenes DSM 13106</name>
    <dbReference type="NCBI Taxonomy" id="1123281"/>
    <lineage>
        <taxon>Bacteria</taxon>
        <taxon>Bacillati</taxon>
        <taxon>Bacillota</taxon>
        <taxon>Tissierellia</taxon>
        <taxon>Tissierellales</taxon>
        <taxon>Sporanaerobacteraceae</taxon>
        <taxon>Sporanaerobacter</taxon>
    </lineage>
</organism>
<dbReference type="PROSITE" id="PS51736">
    <property type="entry name" value="RECOMBINASES_3"/>
    <property type="match status" value="1"/>
</dbReference>
<evidence type="ECO:0000313" key="7">
    <source>
        <dbReference type="EMBL" id="SHI19148.1"/>
    </source>
</evidence>
<evidence type="ECO:0000256" key="3">
    <source>
        <dbReference type="ARBA" id="ARBA00023172"/>
    </source>
</evidence>
<keyword evidence="2" id="KW-0238">DNA-binding</keyword>